<feature type="transmembrane region" description="Helical" evidence="6">
    <location>
        <begin position="407"/>
        <end position="426"/>
    </location>
</feature>
<proteinExistence type="predicted"/>
<organism evidence="8 9">
    <name type="scientific">Metarhizium album (strain ARSEF 1941)</name>
    <dbReference type="NCBI Taxonomy" id="1081103"/>
    <lineage>
        <taxon>Eukaryota</taxon>
        <taxon>Fungi</taxon>
        <taxon>Dikarya</taxon>
        <taxon>Ascomycota</taxon>
        <taxon>Pezizomycotina</taxon>
        <taxon>Sordariomycetes</taxon>
        <taxon>Hypocreomycetidae</taxon>
        <taxon>Hypocreales</taxon>
        <taxon>Clavicipitaceae</taxon>
        <taxon>Metarhizium</taxon>
    </lineage>
</organism>
<evidence type="ECO:0000259" key="7">
    <source>
        <dbReference type="PROSITE" id="PS50850"/>
    </source>
</evidence>
<dbReference type="OrthoDB" id="5215911at2759"/>
<evidence type="ECO:0000256" key="3">
    <source>
        <dbReference type="ARBA" id="ARBA00022989"/>
    </source>
</evidence>
<feature type="transmembrane region" description="Helical" evidence="6">
    <location>
        <begin position="207"/>
        <end position="225"/>
    </location>
</feature>
<protein>
    <submittedName>
        <fullName evidence="8">Major facilitator superfamily domain, general substrate transporter</fullName>
    </submittedName>
</protein>
<evidence type="ECO:0000256" key="2">
    <source>
        <dbReference type="ARBA" id="ARBA00022692"/>
    </source>
</evidence>
<dbReference type="Pfam" id="PF07690">
    <property type="entry name" value="MFS_1"/>
    <property type="match status" value="1"/>
</dbReference>
<dbReference type="InterPro" id="IPR020846">
    <property type="entry name" value="MFS_dom"/>
</dbReference>
<dbReference type="HOGENOM" id="CLU_008455_13_6_1"/>
<feature type="transmembrane region" description="Helical" evidence="6">
    <location>
        <begin position="320"/>
        <end position="342"/>
    </location>
</feature>
<keyword evidence="9" id="KW-1185">Reference proteome</keyword>
<feature type="transmembrane region" description="Helical" evidence="6">
    <location>
        <begin position="172"/>
        <end position="195"/>
    </location>
</feature>
<feature type="compositionally biased region" description="Polar residues" evidence="5">
    <location>
        <begin position="12"/>
        <end position="21"/>
    </location>
</feature>
<evidence type="ECO:0000313" key="9">
    <source>
        <dbReference type="Proteomes" id="UP000030816"/>
    </source>
</evidence>
<dbReference type="InterPro" id="IPR011701">
    <property type="entry name" value="MFS"/>
</dbReference>
<dbReference type="STRING" id="1081103.A0A0B2WNC8"/>
<feature type="transmembrane region" description="Helical" evidence="6">
    <location>
        <begin position="143"/>
        <end position="160"/>
    </location>
</feature>
<gene>
    <name evidence="8" type="ORF">MAM_07049</name>
</gene>
<dbReference type="PANTHER" id="PTHR23502:SF34">
    <property type="entry name" value="PROTEIN HOL1"/>
    <property type="match status" value="1"/>
</dbReference>
<feature type="transmembrane region" description="Helical" evidence="6">
    <location>
        <begin position="362"/>
        <end position="386"/>
    </location>
</feature>
<dbReference type="SUPFAM" id="SSF103473">
    <property type="entry name" value="MFS general substrate transporter"/>
    <property type="match status" value="1"/>
</dbReference>
<dbReference type="GO" id="GO:0005886">
    <property type="term" value="C:plasma membrane"/>
    <property type="evidence" value="ECO:0007669"/>
    <property type="project" value="TreeGrafter"/>
</dbReference>
<dbReference type="GO" id="GO:0022857">
    <property type="term" value="F:transmembrane transporter activity"/>
    <property type="evidence" value="ECO:0007669"/>
    <property type="project" value="InterPro"/>
</dbReference>
<sequence length="549" mass="60376">MAMKHEAVASSLDPNAHNTGAENRRKRTLGHVRLMHHDTNAIILVPTPSSDPMDPLNWPAWKKNYIATLLCITMAMSNFLAAGPTIAIVDTALDFFPDAIRTNSLMTAAVPSVAYFFTTTSLLQGTGNLFWVPMVNKWGRRPVYVFSYLVYFGTSVWLIFDKSYGGFLAARILMGFGAGAAETIAPISIADVFFLHQRGRVMSSYTCFLSIGVAVGLIISGLITVHHHWRAIYQVGSALVGFILLLAIFTFPETAYPRERLVGTPHTGLMDETKSHGSSPSEVEASSQTVPKKRTYLQSLNIFCGALTKENVFRMMIRPFGLILLLPVLWAALVQAATIGFLVAVSSNVDPAFEQTYHFKPYQVGLCFISAIVGSLLGIPAGGHFGDVVADHLTKRNGGIREPEMRLPAVTLSVITSPLALVLYGVGIEHKLHWICPTVGLGLLNFSITQATNICLVYVIDAYRPVAGEVTLAVMGFKSLFGFLLSFETNPWINVSGYQNAYGAMAGISAGVLIMWVPLYLWGKRIRHATWKWRVLTFIHWNDDREVGE</sequence>
<evidence type="ECO:0000256" key="1">
    <source>
        <dbReference type="ARBA" id="ARBA00004141"/>
    </source>
</evidence>
<evidence type="ECO:0000256" key="4">
    <source>
        <dbReference type="ARBA" id="ARBA00023136"/>
    </source>
</evidence>
<feature type="transmembrane region" description="Helical" evidence="6">
    <location>
        <begin position="502"/>
        <end position="522"/>
    </location>
</feature>
<feature type="transmembrane region" description="Helical" evidence="6">
    <location>
        <begin position="109"/>
        <end position="131"/>
    </location>
</feature>
<feature type="region of interest" description="Disordered" evidence="5">
    <location>
        <begin position="267"/>
        <end position="289"/>
    </location>
</feature>
<feature type="region of interest" description="Disordered" evidence="5">
    <location>
        <begin position="1"/>
        <end position="24"/>
    </location>
</feature>
<keyword evidence="4 6" id="KW-0472">Membrane</keyword>
<dbReference type="RefSeq" id="XP_040676230.1">
    <property type="nucleotide sequence ID" value="XM_040825847.1"/>
</dbReference>
<dbReference type="Gene3D" id="1.20.1250.20">
    <property type="entry name" value="MFS general substrate transporter like domains"/>
    <property type="match status" value="1"/>
</dbReference>
<accession>A0A0B2WNC8</accession>
<evidence type="ECO:0000256" key="6">
    <source>
        <dbReference type="SAM" id="Phobius"/>
    </source>
</evidence>
<dbReference type="Proteomes" id="UP000030816">
    <property type="component" value="Unassembled WGS sequence"/>
</dbReference>
<evidence type="ECO:0000313" key="8">
    <source>
        <dbReference type="EMBL" id="KHN95164.1"/>
    </source>
</evidence>
<comment type="caution">
    <text evidence="8">The sequence shown here is derived from an EMBL/GenBank/DDBJ whole genome shotgun (WGS) entry which is preliminary data.</text>
</comment>
<feature type="transmembrane region" description="Helical" evidence="6">
    <location>
        <begin position="231"/>
        <end position="251"/>
    </location>
</feature>
<feature type="compositionally biased region" description="Polar residues" evidence="5">
    <location>
        <begin position="276"/>
        <end position="289"/>
    </location>
</feature>
<dbReference type="InterPro" id="IPR036259">
    <property type="entry name" value="MFS_trans_sf"/>
</dbReference>
<keyword evidence="2 6" id="KW-0812">Transmembrane</keyword>
<dbReference type="GeneID" id="63741504"/>
<feature type="transmembrane region" description="Helical" evidence="6">
    <location>
        <begin position="432"/>
        <end position="459"/>
    </location>
</feature>
<feature type="domain" description="Major facilitator superfamily (MFS) profile" evidence="7">
    <location>
        <begin position="70"/>
        <end position="527"/>
    </location>
</feature>
<dbReference type="AlphaFoldDB" id="A0A0B2WNC8"/>
<comment type="subcellular location">
    <subcellularLocation>
        <location evidence="1">Membrane</location>
        <topology evidence="1">Multi-pass membrane protein</topology>
    </subcellularLocation>
</comment>
<dbReference type="PANTHER" id="PTHR23502">
    <property type="entry name" value="MAJOR FACILITATOR SUPERFAMILY"/>
    <property type="match status" value="1"/>
</dbReference>
<reference evidence="8 9" key="1">
    <citation type="journal article" date="2014" name="Proc. Natl. Acad. Sci. U.S.A.">
        <title>Trajectory and genomic determinants of fungal-pathogen speciation and host adaptation.</title>
        <authorList>
            <person name="Hu X."/>
            <person name="Xiao G."/>
            <person name="Zheng P."/>
            <person name="Shang Y."/>
            <person name="Su Y."/>
            <person name="Zhang X."/>
            <person name="Liu X."/>
            <person name="Zhan S."/>
            <person name="St Leger R.J."/>
            <person name="Wang C."/>
        </authorList>
    </citation>
    <scope>NUCLEOTIDE SEQUENCE [LARGE SCALE GENOMIC DNA]</scope>
    <source>
        <strain evidence="8 9">ARSEF 1941</strain>
    </source>
</reference>
<feature type="transmembrane region" description="Helical" evidence="6">
    <location>
        <begin position="65"/>
        <end position="89"/>
    </location>
</feature>
<keyword evidence="3 6" id="KW-1133">Transmembrane helix</keyword>
<dbReference type="EMBL" id="AZHE01000026">
    <property type="protein sequence ID" value="KHN95164.1"/>
    <property type="molecule type" value="Genomic_DNA"/>
</dbReference>
<evidence type="ECO:0000256" key="5">
    <source>
        <dbReference type="SAM" id="MobiDB-lite"/>
    </source>
</evidence>
<dbReference type="PROSITE" id="PS50850">
    <property type="entry name" value="MFS"/>
    <property type="match status" value="1"/>
</dbReference>
<feature type="transmembrane region" description="Helical" evidence="6">
    <location>
        <begin position="466"/>
        <end position="487"/>
    </location>
</feature>
<name>A0A0B2WNC8_METAS</name>